<gene>
    <name evidence="1" type="ORF">BN000_03845</name>
</gene>
<dbReference type="Proteomes" id="UP000199087">
    <property type="component" value="Unassembled WGS sequence"/>
</dbReference>
<dbReference type="RefSeq" id="WP_090636964.1">
    <property type="nucleotide sequence ID" value="NZ_CVRB01000004.1"/>
</dbReference>
<evidence type="ECO:0008006" key="3">
    <source>
        <dbReference type="Google" id="ProtNLM"/>
    </source>
</evidence>
<reference evidence="2" key="1">
    <citation type="submission" date="2015-05" db="EMBL/GenBank/DDBJ databases">
        <authorList>
            <person name="Urmite Genomes"/>
        </authorList>
    </citation>
    <scope>NUCLEOTIDE SEQUENCE [LARGE SCALE GENOMIC DNA]</scope>
    <source>
        <strain evidence="2">LF1</strain>
    </source>
</reference>
<accession>A0A0U1P0U3</accession>
<organism evidence="1 2">
    <name type="scientific">Neobacillus massiliamazoniensis</name>
    <dbReference type="NCBI Taxonomy" id="1499688"/>
    <lineage>
        <taxon>Bacteria</taxon>
        <taxon>Bacillati</taxon>
        <taxon>Bacillota</taxon>
        <taxon>Bacilli</taxon>
        <taxon>Bacillales</taxon>
        <taxon>Bacillaceae</taxon>
        <taxon>Neobacillus</taxon>
    </lineage>
</organism>
<evidence type="ECO:0000313" key="2">
    <source>
        <dbReference type="Proteomes" id="UP000199087"/>
    </source>
</evidence>
<dbReference type="InterPro" id="IPR024997">
    <property type="entry name" value="DUF3892"/>
</dbReference>
<dbReference type="Pfam" id="PF13031">
    <property type="entry name" value="DUF3892"/>
    <property type="match status" value="1"/>
</dbReference>
<name>A0A0U1P0U3_9BACI</name>
<keyword evidence="2" id="KW-1185">Reference proteome</keyword>
<dbReference type="EMBL" id="CVRB01000004">
    <property type="protein sequence ID" value="CRK83851.1"/>
    <property type="molecule type" value="Genomic_DNA"/>
</dbReference>
<dbReference type="AlphaFoldDB" id="A0A0U1P0U3"/>
<sequence length="70" mass="7874">MEKIVAVHRNYFGDIISFVTSNGRVISYQKALLEAENGLLQGVQTKAGDVGNLVLYPELEQSFDHYPELF</sequence>
<protein>
    <recommendedName>
        <fullName evidence="3">DUF3892 domain-containing protein</fullName>
    </recommendedName>
</protein>
<evidence type="ECO:0000313" key="1">
    <source>
        <dbReference type="EMBL" id="CRK83851.1"/>
    </source>
</evidence>
<proteinExistence type="predicted"/>
<dbReference type="OrthoDB" id="1647761at2"/>